<dbReference type="RefSeq" id="WP_089747860.1">
    <property type="nucleotide sequence ID" value="NZ_FOGF01000051.1"/>
</dbReference>
<evidence type="ECO:0000313" key="3">
    <source>
        <dbReference type="Proteomes" id="UP000198556"/>
    </source>
</evidence>
<keyword evidence="3" id="KW-1185">Reference proteome</keyword>
<evidence type="ECO:0008006" key="4">
    <source>
        <dbReference type="Google" id="ProtNLM"/>
    </source>
</evidence>
<keyword evidence="1" id="KW-0175">Coiled coil</keyword>
<evidence type="ECO:0000313" key="2">
    <source>
        <dbReference type="EMBL" id="SER43609.1"/>
    </source>
</evidence>
<accession>A0A1H9P726</accession>
<organism evidence="2 3">
    <name type="scientific">Granulicatella balaenopterae</name>
    <dbReference type="NCBI Taxonomy" id="137733"/>
    <lineage>
        <taxon>Bacteria</taxon>
        <taxon>Bacillati</taxon>
        <taxon>Bacillota</taxon>
        <taxon>Bacilli</taxon>
        <taxon>Lactobacillales</taxon>
        <taxon>Carnobacteriaceae</taxon>
        <taxon>Granulicatella</taxon>
    </lineage>
</organism>
<protein>
    <recommendedName>
        <fullName evidence="4">V/A-type H+-transporting ATPase subunit G/H</fullName>
    </recommendedName>
</protein>
<sequence length="108" mass="12650">MNENILQSIQGIEQEADQIKNSYINEIEKVKEATTKKIDVAKHNMEQALEEYSKELESKNNEKISEFTTKIREEESGVIQHLKARFEDKDEEFVQATVKEVLRRYGNC</sequence>
<proteinExistence type="predicted"/>
<name>A0A1H9P726_9LACT</name>
<dbReference type="EMBL" id="FOGF01000051">
    <property type="protein sequence ID" value="SER43609.1"/>
    <property type="molecule type" value="Genomic_DNA"/>
</dbReference>
<feature type="coiled-coil region" evidence="1">
    <location>
        <begin position="2"/>
        <end position="62"/>
    </location>
</feature>
<evidence type="ECO:0000256" key="1">
    <source>
        <dbReference type="SAM" id="Coils"/>
    </source>
</evidence>
<dbReference type="AlphaFoldDB" id="A0A1H9P726"/>
<dbReference type="Proteomes" id="UP000198556">
    <property type="component" value="Unassembled WGS sequence"/>
</dbReference>
<dbReference type="OrthoDB" id="2168538at2"/>
<gene>
    <name evidence="2" type="ORF">SAMN05421767_1512</name>
</gene>
<dbReference type="STRING" id="137733.SAMN05421767_1512"/>
<reference evidence="2 3" key="1">
    <citation type="submission" date="2016-10" db="EMBL/GenBank/DDBJ databases">
        <authorList>
            <person name="de Groot N.N."/>
        </authorList>
    </citation>
    <scope>NUCLEOTIDE SEQUENCE [LARGE SCALE GENOMIC DNA]</scope>
    <source>
        <strain evidence="2 3">DSM 15827</strain>
    </source>
</reference>